<feature type="chain" id="PRO_5020360330" evidence="1">
    <location>
        <begin position="28"/>
        <end position="141"/>
    </location>
</feature>
<gene>
    <name evidence="2" type="ORF">E2F46_01535</name>
</gene>
<dbReference type="EMBL" id="SMTF01000001">
    <property type="protein sequence ID" value="TDK28590.1"/>
    <property type="molecule type" value="Genomic_DNA"/>
</dbReference>
<protein>
    <submittedName>
        <fullName evidence="2">Uncharacterized protein</fullName>
    </submittedName>
</protein>
<comment type="caution">
    <text evidence="2">The sequence shown here is derived from an EMBL/GenBank/DDBJ whole genome shotgun (WGS) entry which is preliminary data.</text>
</comment>
<dbReference type="RefSeq" id="WP_133320410.1">
    <property type="nucleotide sequence ID" value="NZ_SMTF01000001.1"/>
</dbReference>
<feature type="signal peptide" evidence="1">
    <location>
        <begin position="1"/>
        <end position="27"/>
    </location>
</feature>
<evidence type="ECO:0000313" key="2">
    <source>
        <dbReference type="EMBL" id="TDK28590.1"/>
    </source>
</evidence>
<dbReference type="AlphaFoldDB" id="A0A4R5U4B2"/>
<organism evidence="2 3">
    <name type="scientific">Luteimonas aestuarii</name>
    <dbReference type="NCBI Taxonomy" id="453837"/>
    <lineage>
        <taxon>Bacteria</taxon>
        <taxon>Pseudomonadati</taxon>
        <taxon>Pseudomonadota</taxon>
        <taxon>Gammaproteobacteria</taxon>
        <taxon>Lysobacterales</taxon>
        <taxon>Lysobacteraceae</taxon>
        <taxon>Luteimonas</taxon>
    </lineage>
</organism>
<keyword evidence="3" id="KW-1185">Reference proteome</keyword>
<name>A0A4R5U4B2_9GAMM</name>
<reference evidence="2 3" key="1">
    <citation type="submission" date="2019-03" db="EMBL/GenBank/DDBJ databases">
        <title>Luteimonas zhaokaii sp.nov., isolated from the rectal contents of Plateau pika in Yushu, Qinghai Province, China.</title>
        <authorList>
            <person name="Zhang G."/>
        </authorList>
    </citation>
    <scope>NUCLEOTIDE SEQUENCE [LARGE SCALE GENOMIC DNA]</scope>
    <source>
        <strain evidence="2 3">B9</strain>
    </source>
</reference>
<evidence type="ECO:0000256" key="1">
    <source>
        <dbReference type="SAM" id="SignalP"/>
    </source>
</evidence>
<sequence length="141" mass="15228">MTTLPNTKLLVTLTLVGAAVVLTGSLAAQPSDLSVERPQGRSPGASTRLGIGWETTSLVLEMPNGAQFELLRPVDGRVPVCGVNEDQGGGLAIFWRSGKVAEYGCWLALQRGNDSWVQFEMNSGIAMRMPLRAFSKRPIRE</sequence>
<dbReference type="Proteomes" id="UP000294796">
    <property type="component" value="Unassembled WGS sequence"/>
</dbReference>
<evidence type="ECO:0000313" key="3">
    <source>
        <dbReference type="Proteomes" id="UP000294796"/>
    </source>
</evidence>
<keyword evidence="1" id="KW-0732">Signal</keyword>
<accession>A0A4R5U4B2</accession>
<proteinExistence type="predicted"/>